<dbReference type="InParanoid" id="A0A0G4FKL2"/>
<evidence type="ECO:0000313" key="4">
    <source>
        <dbReference type="Proteomes" id="UP000041254"/>
    </source>
</evidence>
<dbReference type="PhylomeDB" id="A0A0G4FKL2"/>
<reference evidence="3 4" key="1">
    <citation type="submission" date="2014-11" db="EMBL/GenBank/DDBJ databases">
        <authorList>
            <person name="Zhu J."/>
            <person name="Qi W."/>
            <person name="Song R."/>
        </authorList>
    </citation>
    <scope>NUCLEOTIDE SEQUENCE [LARGE SCALE GENOMIC DNA]</scope>
</reference>
<feature type="region of interest" description="Disordered" evidence="2">
    <location>
        <begin position="648"/>
        <end position="768"/>
    </location>
</feature>
<dbReference type="AlphaFoldDB" id="A0A0G4FKL2"/>
<dbReference type="EMBL" id="CDMY01000454">
    <property type="protein sequence ID" value="CEM14131.1"/>
    <property type="molecule type" value="Genomic_DNA"/>
</dbReference>
<keyword evidence="1" id="KW-0175">Coiled coil</keyword>
<evidence type="ECO:0000313" key="3">
    <source>
        <dbReference type="EMBL" id="CEM14131.1"/>
    </source>
</evidence>
<protein>
    <submittedName>
        <fullName evidence="3">Uncharacterized protein</fullName>
    </submittedName>
</protein>
<feature type="compositionally biased region" description="Basic and acidic residues" evidence="2">
    <location>
        <begin position="720"/>
        <end position="731"/>
    </location>
</feature>
<keyword evidence="4" id="KW-1185">Reference proteome</keyword>
<sequence>MLYGIANAPVAKMSASGPSEADSPEADAAIGEALTKIYQRQKEEGTVTGPIIVADGQGGITHTDTQSTECIYLPRDLLLLNIKRLVQTTLDDPSRHLYMLLFMEGLKAARQDESKPTLFQRYLFSLEECMCWMADLDYGAEKESARCLVTDSMIQSDALRLIYYAFLDDTESDRQVSCALILQALQQVNFTSLTPHLLQITGGREQFYADISRVAINARTNTVMVNPSTGANVRRVCEFVNRAAYTLLTAIMLAEESMADGTAAAVFHEDIRNELVQQGEMLSHAERLLGGVDVSRNAAMNFLRVLHGENIPNVKPLPMAAVLRLTKPLIDTVLDFTEKRKSTVEWLSFSRTFDVHSWAVRTIDENFKIKPLDEFVAEYTAALEEHVYPHVGRLAGVLASDTADGNLKWSATMLQGICHSYQLDLCTRQKVETPGAAARARLKRMADNSKALKALASSLKLRGPTGPPWFPIHGGALDALVPNYTTHLIAASTILVIHGPDADPAIQQAFLSAVLTIIRDGRLDGLTGEPQVHLRLLEIIPTLIKGNERYAVREGVVEVLCNLLLKQHIPTDTICDLLDSLVSYGNQVSEQRGGNNAVIRQILQMGAVKRMRQPGKRGKAGAQLNAPKRVMDFFAKIEAEENDRTDRIIEKTGLLDNHRTTSGNGDSAASPARSDDSEPPAAKRKGGKGKGGNGGGPRISPPPAATMVTEKTPSVATECRGNEEGAEDAGRTRKPPVDIPPQKVSLLGVAPADGPKVDRGVPPPSRPYAAATMRRAQFPLTAAKGGPEGSDGVERLNAAHPTGGDGGAAGGSIVEDRELQDESDVDVLRQRLREKEAEALRLAARLQELKEDNHDASASKLAAELSCLSTVDEVTVFSQRLIQRQMVLSESVARLQSLAIQTQRRLAEVRNARQ</sequence>
<name>A0A0G4FKL2_VITBC</name>
<dbReference type="Proteomes" id="UP000041254">
    <property type="component" value="Unassembled WGS sequence"/>
</dbReference>
<accession>A0A0G4FKL2</accession>
<organism evidence="3 4">
    <name type="scientific">Vitrella brassicaformis (strain CCMP3155)</name>
    <dbReference type="NCBI Taxonomy" id="1169540"/>
    <lineage>
        <taxon>Eukaryota</taxon>
        <taxon>Sar</taxon>
        <taxon>Alveolata</taxon>
        <taxon>Colpodellida</taxon>
        <taxon>Vitrellaceae</taxon>
        <taxon>Vitrella</taxon>
    </lineage>
</organism>
<feature type="coiled-coil region" evidence="1">
    <location>
        <begin position="825"/>
        <end position="852"/>
    </location>
</feature>
<evidence type="ECO:0000256" key="1">
    <source>
        <dbReference type="SAM" id="Coils"/>
    </source>
</evidence>
<dbReference type="VEuPathDB" id="CryptoDB:Vbra_15648"/>
<gene>
    <name evidence="3" type="ORF">Vbra_15648</name>
</gene>
<feature type="region of interest" description="Disordered" evidence="2">
    <location>
        <begin position="797"/>
        <end position="817"/>
    </location>
</feature>
<proteinExistence type="predicted"/>
<evidence type="ECO:0000256" key="2">
    <source>
        <dbReference type="SAM" id="MobiDB-lite"/>
    </source>
</evidence>